<dbReference type="AlphaFoldDB" id="A0A9P7ZN39"/>
<evidence type="ECO:0000256" key="1">
    <source>
        <dbReference type="ARBA" id="ARBA00009003"/>
    </source>
</evidence>
<dbReference type="PANTHER" id="PTHR32385:SF15">
    <property type="entry name" value="INOSITOL PHOSPHOCERAMIDE MANNOSYLTRANSFERASE 1"/>
    <property type="match status" value="1"/>
</dbReference>
<keyword evidence="2 3" id="KW-0808">Transferase</keyword>
<protein>
    <submittedName>
        <fullName evidence="3">Glycosyl transferase</fullName>
    </submittedName>
</protein>
<dbReference type="EMBL" id="MU251254">
    <property type="protein sequence ID" value="KAG9254523.1"/>
    <property type="molecule type" value="Genomic_DNA"/>
</dbReference>
<sequence length="309" mass="34969">MYSRSLLLVLYKFRGAVHTAWTLISLPLYWPNGSSEFIISQESDGFDVTFANYSSFQTTAGKGVIDNVPAILHHIMLGSRAPESTWNTARQSCLDWHPGFDYHLWTDENAATFVAEKFPDLKAMWDAYRLPIQRVDALRYMILHEYGGIILDMDLQCRRSLGPLRQFKFVAPAAHPTGFSVSFLMASRANEFVGNILQNLKTYDRNWFYLPYVTVMFSTGGHFASALHARLPNRAESKILSGPLSNPKLHSLNGQAVTPIFNHLGSSSWHSFDGWFLMLLGRHIKLACILGGISVSVFTDIDNLWDRCR</sequence>
<dbReference type="GO" id="GO:0051999">
    <property type="term" value="P:mannosyl-inositol phosphorylceramide biosynthetic process"/>
    <property type="evidence" value="ECO:0007669"/>
    <property type="project" value="TreeGrafter"/>
</dbReference>
<dbReference type="SUPFAM" id="SSF53448">
    <property type="entry name" value="Nucleotide-diphospho-sugar transferases"/>
    <property type="match status" value="1"/>
</dbReference>
<proteinExistence type="inferred from homology"/>
<keyword evidence="4" id="KW-1185">Reference proteome</keyword>
<dbReference type="Pfam" id="PF04488">
    <property type="entry name" value="Gly_transf_sug"/>
    <property type="match status" value="1"/>
</dbReference>
<accession>A0A9P7ZN39</accession>
<comment type="similarity">
    <text evidence="1">Belongs to the glycosyltransferase 32 family.</text>
</comment>
<comment type="caution">
    <text evidence="3">The sequence shown here is derived from an EMBL/GenBank/DDBJ whole genome shotgun (WGS) entry which is preliminary data.</text>
</comment>
<evidence type="ECO:0000313" key="4">
    <source>
        <dbReference type="Proteomes" id="UP000887229"/>
    </source>
</evidence>
<dbReference type="GO" id="GO:0016020">
    <property type="term" value="C:membrane"/>
    <property type="evidence" value="ECO:0007669"/>
    <property type="project" value="GOC"/>
</dbReference>
<gene>
    <name evidence="3" type="ORF">F5Z01DRAFT_681531</name>
</gene>
<reference evidence="3" key="1">
    <citation type="journal article" date="2021" name="IMA Fungus">
        <title>Genomic characterization of three marine fungi, including Emericellopsis atlantica sp. nov. with signatures of a generalist lifestyle and marine biomass degradation.</title>
        <authorList>
            <person name="Hagestad O.C."/>
            <person name="Hou L."/>
            <person name="Andersen J.H."/>
            <person name="Hansen E.H."/>
            <person name="Altermark B."/>
            <person name="Li C."/>
            <person name="Kuhnert E."/>
            <person name="Cox R.J."/>
            <person name="Crous P.W."/>
            <person name="Spatafora J.W."/>
            <person name="Lail K."/>
            <person name="Amirebrahimi M."/>
            <person name="Lipzen A."/>
            <person name="Pangilinan J."/>
            <person name="Andreopoulos W."/>
            <person name="Hayes R.D."/>
            <person name="Ng V."/>
            <person name="Grigoriev I.V."/>
            <person name="Jackson S.A."/>
            <person name="Sutton T.D.S."/>
            <person name="Dobson A.D.W."/>
            <person name="Rama T."/>
        </authorList>
    </citation>
    <scope>NUCLEOTIDE SEQUENCE</scope>
    <source>
        <strain evidence="3">TS7</strain>
    </source>
</reference>
<dbReference type="GO" id="GO:0000030">
    <property type="term" value="F:mannosyltransferase activity"/>
    <property type="evidence" value="ECO:0007669"/>
    <property type="project" value="TreeGrafter"/>
</dbReference>
<name>A0A9P7ZN39_9HYPO</name>
<dbReference type="InterPro" id="IPR051706">
    <property type="entry name" value="Glycosyltransferase_domain"/>
</dbReference>
<dbReference type="Proteomes" id="UP000887229">
    <property type="component" value="Unassembled WGS sequence"/>
</dbReference>
<dbReference type="PANTHER" id="PTHR32385">
    <property type="entry name" value="MANNOSYL PHOSPHORYLINOSITOL CERAMIDE SYNTHASE"/>
    <property type="match status" value="1"/>
</dbReference>
<dbReference type="OrthoDB" id="3647at2759"/>
<dbReference type="InterPro" id="IPR029044">
    <property type="entry name" value="Nucleotide-diphossugar_trans"/>
</dbReference>
<dbReference type="InterPro" id="IPR007577">
    <property type="entry name" value="GlycoTrfase_DXD_sugar-bd_CS"/>
</dbReference>
<dbReference type="GeneID" id="70296602"/>
<organism evidence="3 4">
    <name type="scientific">Emericellopsis atlantica</name>
    <dbReference type="NCBI Taxonomy" id="2614577"/>
    <lineage>
        <taxon>Eukaryota</taxon>
        <taxon>Fungi</taxon>
        <taxon>Dikarya</taxon>
        <taxon>Ascomycota</taxon>
        <taxon>Pezizomycotina</taxon>
        <taxon>Sordariomycetes</taxon>
        <taxon>Hypocreomycetidae</taxon>
        <taxon>Hypocreales</taxon>
        <taxon>Bionectriaceae</taxon>
        <taxon>Emericellopsis</taxon>
    </lineage>
</organism>
<evidence type="ECO:0000313" key="3">
    <source>
        <dbReference type="EMBL" id="KAG9254523.1"/>
    </source>
</evidence>
<dbReference type="Gene3D" id="3.90.550.20">
    <property type="match status" value="1"/>
</dbReference>
<dbReference type="RefSeq" id="XP_046118447.1">
    <property type="nucleotide sequence ID" value="XM_046265699.1"/>
</dbReference>
<evidence type="ECO:0000256" key="2">
    <source>
        <dbReference type="ARBA" id="ARBA00022679"/>
    </source>
</evidence>